<name>A0A843WEU6_COLES</name>
<keyword evidence="2" id="KW-1185">Reference proteome</keyword>
<reference evidence="1" key="1">
    <citation type="submission" date="2017-07" db="EMBL/GenBank/DDBJ databases">
        <title>Taro Niue Genome Assembly and Annotation.</title>
        <authorList>
            <person name="Atibalentja N."/>
            <person name="Keating K."/>
            <person name="Fields C.J."/>
        </authorList>
    </citation>
    <scope>NUCLEOTIDE SEQUENCE</scope>
    <source>
        <strain evidence="1">Niue_2</strain>
        <tissue evidence="1">Leaf</tissue>
    </source>
</reference>
<dbReference type="PANTHER" id="PTHR33528">
    <property type="entry name" value="OS07G0239500 PROTEIN"/>
    <property type="match status" value="1"/>
</dbReference>
<evidence type="ECO:0000313" key="2">
    <source>
        <dbReference type="Proteomes" id="UP000652761"/>
    </source>
</evidence>
<accession>A0A843WEU6</accession>
<sequence>LFYFFLPSFDLVGFFSRKTLAGVPSCPVKRSEGGGREDPVGAAKAEAPRPMGLFRSCFTFLAGTAFGVYVAQNYNVPNVKKLANFGLAVAKNYEETYRKSSKREDDS</sequence>
<dbReference type="EMBL" id="NMUH01003510">
    <property type="protein sequence ID" value="MQM05967.1"/>
    <property type="molecule type" value="Genomic_DNA"/>
</dbReference>
<dbReference type="InterPro" id="IPR027854">
    <property type="entry name" value="STMP1"/>
</dbReference>
<feature type="non-terminal residue" evidence="1">
    <location>
        <position position="1"/>
    </location>
</feature>
<dbReference type="AlphaFoldDB" id="A0A843WEU6"/>
<comment type="caution">
    <text evidence="1">The sequence shown here is derived from an EMBL/GenBank/DDBJ whole genome shotgun (WGS) entry which is preliminary data.</text>
</comment>
<evidence type="ECO:0000313" key="1">
    <source>
        <dbReference type="EMBL" id="MQM05967.1"/>
    </source>
</evidence>
<organism evidence="1 2">
    <name type="scientific">Colocasia esculenta</name>
    <name type="common">Wild taro</name>
    <name type="synonym">Arum esculentum</name>
    <dbReference type="NCBI Taxonomy" id="4460"/>
    <lineage>
        <taxon>Eukaryota</taxon>
        <taxon>Viridiplantae</taxon>
        <taxon>Streptophyta</taxon>
        <taxon>Embryophyta</taxon>
        <taxon>Tracheophyta</taxon>
        <taxon>Spermatophyta</taxon>
        <taxon>Magnoliopsida</taxon>
        <taxon>Liliopsida</taxon>
        <taxon>Araceae</taxon>
        <taxon>Aroideae</taxon>
        <taxon>Colocasieae</taxon>
        <taxon>Colocasia</taxon>
    </lineage>
</organism>
<proteinExistence type="predicted"/>
<gene>
    <name evidence="1" type="ORF">Taro_038786</name>
</gene>
<dbReference type="PANTHER" id="PTHR33528:SF14">
    <property type="entry name" value="SOLUTE CARRIER FAMILY 35 MEMBER A4"/>
    <property type="match status" value="1"/>
</dbReference>
<dbReference type="OrthoDB" id="2012160at2759"/>
<protein>
    <submittedName>
        <fullName evidence="1">Uncharacterized protein</fullName>
    </submittedName>
</protein>
<dbReference type="Pfam" id="PF15054">
    <property type="entry name" value="DUF4535"/>
    <property type="match status" value="1"/>
</dbReference>
<dbReference type="Proteomes" id="UP000652761">
    <property type="component" value="Unassembled WGS sequence"/>
</dbReference>